<gene>
    <name evidence="2" type="ORF">FRX31_031392</name>
</gene>
<accession>A0A7J6V3L4</accession>
<proteinExistence type="predicted"/>
<evidence type="ECO:0000313" key="2">
    <source>
        <dbReference type="EMBL" id="KAF5179022.1"/>
    </source>
</evidence>
<name>A0A7J6V3L4_THATH</name>
<dbReference type="AlphaFoldDB" id="A0A7J6V3L4"/>
<evidence type="ECO:0000313" key="3">
    <source>
        <dbReference type="Proteomes" id="UP000554482"/>
    </source>
</evidence>
<sequence length="71" mass="7768">MCVLIIEASGYYYKLTEYSLAKVASGPNSMYWAVGKLTLGRKIKTARQQGAIEEQRGDGEQGVEGLQLKGI</sequence>
<feature type="region of interest" description="Disordered" evidence="1">
    <location>
        <begin position="50"/>
        <end position="71"/>
    </location>
</feature>
<dbReference type="Proteomes" id="UP000554482">
    <property type="component" value="Unassembled WGS sequence"/>
</dbReference>
<comment type="caution">
    <text evidence="2">The sequence shown here is derived from an EMBL/GenBank/DDBJ whole genome shotgun (WGS) entry which is preliminary data.</text>
</comment>
<organism evidence="2 3">
    <name type="scientific">Thalictrum thalictroides</name>
    <name type="common">Rue-anemone</name>
    <name type="synonym">Anemone thalictroides</name>
    <dbReference type="NCBI Taxonomy" id="46969"/>
    <lineage>
        <taxon>Eukaryota</taxon>
        <taxon>Viridiplantae</taxon>
        <taxon>Streptophyta</taxon>
        <taxon>Embryophyta</taxon>
        <taxon>Tracheophyta</taxon>
        <taxon>Spermatophyta</taxon>
        <taxon>Magnoliopsida</taxon>
        <taxon>Ranunculales</taxon>
        <taxon>Ranunculaceae</taxon>
        <taxon>Thalictroideae</taxon>
        <taxon>Thalictrum</taxon>
    </lineage>
</organism>
<dbReference type="EMBL" id="JABWDY010039300">
    <property type="protein sequence ID" value="KAF5179022.1"/>
    <property type="molecule type" value="Genomic_DNA"/>
</dbReference>
<keyword evidence="3" id="KW-1185">Reference proteome</keyword>
<evidence type="ECO:0000256" key="1">
    <source>
        <dbReference type="SAM" id="MobiDB-lite"/>
    </source>
</evidence>
<protein>
    <submittedName>
        <fullName evidence="2">Uncharacterized protein</fullName>
    </submittedName>
</protein>
<reference evidence="2 3" key="1">
    <citation type="submission" date="2020-06" db="EMBL/GenBank/DDBJ databases">
        <title>Transcriptomic and genomic resources for Thalictrum thalictroides and T. hernandezii: Facilitating candidate gene discovery in an emerging model plant lineage.</title>
        <authorList>
            <person name="Arias T."/>
            <person name="Riano-Pachon D.M."/>
            <person name="Di Stilio V.S."/>
        </authorList>
    </citation>
    <scope>NUCLEOTIDE SEQUENCE [LARGE SCALE GENOMIC DNA]</scope>
    <source>
        <strain evidence="3">cv. WT478/WT964</strain>
        <tissue evidence="2">Leaves</tissue>
    </source>
</reference>